<feature type="domain" description="Response regulatory" evidence="13">
    <location>
        <begin position="1178"/>
        <end position="1294"/>
    </location>
</feature>
<dbReference type="GO" id="GO:0000155">
    <property type="term" value="F:phosphorelay sensor kinase activity"/>
    <property type="evidence" value="ECO:0007669"/>
    <property type="project" value="InterPro"/>
</dbReference>
<evidence type="ECO:0000313" key="17">
    <source>
        <dbReference type="Proteomes" id="UP001165427"/>
    </source>
</evidence>
<evidence type="ECO:0000256" key="5">
    <source>
        <dbReference type="ARBA" id="ARBA00022741"/>
    </source>
</evidence>
<dbReference type="GO" id="GO:0006355">
    <property type="term" value="P:regulation of DNA-templated transcription"/>
    <property type="evidence" value="ECO:0007669"/>
    <property type="project" value="InterPro"/>
</dbReference>
<dbReference type="CDD" id="cd00130">
    <property type="entry name" value="PAS"/>
    <property type="match status" value="4"/>
</dbReference>
<keyword evidence="5" id="KW-0547">Nucleotide-binding</keyword>
<dbReference type="InterPro" id="IPR036890">
    <property type="entry name" value="HATPase_C_sf"/>
</dbReference>
<evidence type="ECO:0000256" key="9">
    <source>
        <dbReference type="PROSITE-ProRule" id="PRU00169"/>
    </source>
</evidence>
<dbReference type="Pfam" id="PF00989">
    <property type="entry name" value="PAS"/>
    <property type="match status" value="1"/>
</dbReference>
<proteinExistence type="predicted"/>
<dbReference type="Gene3D" id="1.10.287.130">
    <property type="match status" value="1"/>
</dbReference>
<dbReference type="RefSeq" id="WP_246909552.1">
    <property type="nucleotide sequence ID" value="NZ_JALJRB010000014.1"/>
</dbReference>
<dbReference type="InterPro" id="IPR001789">
    <property type="entry name" value="Sig_transdc_resp-reg_receiver"/>
</dbReference>
<dbReference type="NCBIfam" id="TIGR00229">
    <property type="entry name" value="sensory_box"/>
    <property type="match status" value="4"/>
</dbReference>
<dbReference type="SUPFAM" id="SSF51366">
    <property type="entry name" value="Ribulose-phoshate binding barrel"/>
    <property type="match status" value="1"/>
</dbReference>
<evidence type="ECO:0000256" key="11">
    <source>
        <dbReference type="SAM" id="MobiDB-lite"/>
    </source>
</evidence>
<feature type="domain" description="PAS" evidence="14">
    <location>
        <begin position="412"/>
        <end position="485"/>
    </location>
</feature>
<dbReference type="InterPro" id="IPR000014">
    <property type="entry name" value="PAS"/>
</dbReference>
<dbReference type="PROSITE" id="PS50113">
    <property type="entry name" value="PAC"/>
    <property type="match status" value="3"/>
</dbReference>
<dbReference type="InterPro" id="IPR013785">
    <property type="entry name" value="Aldolase_TIM"/>
</dbReference>
<dbReference type="CDD" id="cd00082">
    <property type="entry name" value="HisKA"/>
    <property type="match status" value="1"/>
</dbReference>
<dbReference type="Pfam" id="PF02518">
    <property type="entry name" value="HATPase_c"/>
    <property type="match status" value="1"/>
</dbReference>
<dbReference type="SMART" id="SM00388">
    <property type="entry name" value="HisKA"/>
    <property type="match status" value="1"/>
</dbReference>
<feature type="domain" description="PAC" evidence="15">
    <location>
        <begin position="617"/>
        <end position="669"/>
    </location>
</feature>
<evidence type="ECO:0000256" key="10">
    <source>
        <dbReference type="SAM" id="Coils"/>
    </source>
</evidence>
<dbReference type="PROSITE" id="PS50112">
    <property type="entry name" value="PAS"/>
    <property type="match status" value="3"/>
</dbReference>
<dbReference type="PROSITE" id="PS50109">
    <property type="entry name" value="HIS_KIN"/>
    <property type="match status" value="1"/>
</dbReference>
<dbReference type="SMART" id="SM00091">
    <property type="entry name" value="PAS"/>
    <property type="match status" value="3"/>
</dbReference>
<dbReference type="SMART" id="SM00086">
    <property type="entry name" value="PAC"/>
    <property type="match status" value="4"/>
</dbReference>
<dbReference type="PANTHER" id="PTHR43065:SF42">
    <property type="entry name" value="TWO-COMPONENT SENSOR PPRA"/>
    <property type="match status" value="1"/>
</dbReference>
<keyword evidence="3 9" id="KW-0597">Phosphoprotein</keyword>
<feature type="domain" description="PAS" evidence="14">
    <location>
        <begin position="703"/>
        <end position="739"/>
    </location>
</feature>
<feature type="coiled-coil region" evidence="10">
    <location>
        <begin position="395"/>
        <end position="422"/>
    </location>
</feature>
<dbReference type="Gene3D" id="3.20.20.70">
    <property type="entry name" value="Aldolase class I"/>
    <property type="match status" value="1"/>
</dbReference>
<name>A0AA41R3X6_9BACT</name>
<dbReference type="Pfam" id="PF10114">
    <property type="entry name" value="PocR"/>
    <property type="match status" value="1"/>
</dbReference>
<dbReference type="InterPro" id="IPR005467">
    <property type="entry name" value="His_kinase_dom"/>
</dbReference>
<evidence type="ECO:0000256" key="8">
    <source>
        <dbReference type="ARBA" id="ARBA00023012"/>
    </source>
</evidence>
<evidence type="ECO:0000256" key="1">
    <source>
        <dbReference type="ARBA" id="ARBA00000085"/>
    </source>
</evidence>
<keyword evidence="8" id="KW-0902">Two-component regulatory system</keyword>
<evidence type="ECO:0000256" key="3">
    <source>
        <dbReference type="ARBA" id="ARBA00022553"/>
    </source>
</evidence>
<dbReference type="PANTHER" id="PTHR43065">
    <property type="entry name" value="SENSOR HISTIDINE KINASE"/>
    <property type="match status" value="1"/>
</dbReference>
<dbReference type="Gene3D" id="3.40.50.2300">
    <property type="match status" value="1"/>
</dbReference>
<feature type="domain" description="PAC" evidence="15">
    <location>
        <begin position="490"/>
        <end position="542"/>
    </location>
</feature>
<dbReference type="InterPro" id="IPR004358">
    <property type="entry name" value="Sig_transdc_His_kin-like_C"/>
</dbReference>
<keyword evidence="7" id="KW-0067">ATP-binding</keyword>
<evidence type="ECO:0000259" key="13">
    <source>
        <dbReference type="PROSITE" id="PS50110"/>
    </source>
</evidence>
<protein>
    <recommendedName>
        <fullName evidence="2">histidine kinase</fullName>
        <ecNumber evidence="2">2.7.13.3</ecNumber>
    </recommendedName>
</protein>
<keyword evidence="17" id="KW-1185">Reference proteome</keyword>
<keyword evidence="10" id="KW-0175">Coiled coil</keyword>
<comment type="catalytic activity">
    <reaction evidence="1">
        <text>ATP + protein L-histidine = ADP + protein N-phospho-L-histidine.</text>
        <dbReference type="EC" id="2.7.13.3"/>
    </reaction>
</comment>
<dbReference type="SUPFAM" id="SSF52172">
    <property type="entry name" value="CheY-like"/>
    <property type="match status" value="1"/>
</dbReference>
<evidence type="ECO:0000256" key="6">
    <source>
        <dbReference type="ARBA" id="ARBA00022777"/>
    </source>
</evidence>
<keyword evidence="4" id="KW-0808">Transferase</keyword>
<evidence type="ECO:0000259" key="14">
    <source>
        <dbReference type="PROSITE" id="PS50112"/>
    </source>
</evidence>
<gene>
    <name evidence="16" type="ORF">MRX98_13250</name>
</gene>
<feature type="modified residue" description="4-aspartylphosphate" evidence="9">
    <location>
        <position position="1229"/>
    </location>
</feature>
<dbReference type="InterPro" id="IPR035965">
    <property type="entry name" value="PAS-like_dom_sf"/>
</dbReference>
<dbReference type="InterPro" id="IPR003661">
    <property type="entry name" value="HisK_dim/P_dom"/>
</dbReference>
<evidence type="ECO:0000256" key="7">
    <source>
        <dbReference type="ARBA" id="ARBA00022840"/>
    </source>
</evidence>
<evidence type="ECO:0000259" key="12">
    <source>
        <dbReference type="PROSITE" id="PS50109"/>
    </source>
</evidence>
<dbReference type="PRINTS" id="PR00344">
    <property type="entry name" value="BCTRLSENSOR"/>
</dbReference>
<dbReference type="InterPro" id="IPR013655">
    <property type="entry name" value="PAS_fold_3"/>
</dbReference>
<dbReference type="Pfam" id="PF00072">
    <property type="entry name" value="Response_reg"/>
    <property type="match status" value="1"/>
</dbReference>
<dbReference type="InterPro" id="IPR011060">
    <property type="entry name" value="RibuloseP-bd_barrel"/>
</dbReference>
<evidence type="ECO:0000256" key="2">
    <source>
        <dbReference type="ARBA" id="ARBA00012438"/>
    </source>
</evidence>
<dbReference type="SUPFAM" id="SSF47384">
    <property type="entry name" value="Homodimeric domain of signal transducing histidine kinase"/>
    <property type="match status" value="1"/>
</dbReference>
<feature type="domain" description="PAC" evidence="15">
    <location>
        <begin position="743"/>
        <end position="795"/>
    </location>
</feature>
<sequence>MPSTCPAGTGTSVDWAVTRTIRDRIRLPLMLACGLHADNAGQAVAAMRPYGVEVISGGGKQHRRQGSGHGESAHPGRYALAPVSTVKPDAPFCKNPGFYASCILCQVDKRNVWYAIIPSSSHYWIEAEHCAAFSKPLRRYWSAGPFATKCRAIIKTRNHEEPSMPESIDVRNNSGSAVEHTTANQKLKRLEWMLSGRPISDIEARTETHDQGYGDLTQLNRDGMILKSIGPERLAIFANDYLELLGTSSAIYEVDGDYALGIFSSGWCRMMDRASRNLCDTADNAEALDSGRWLCHESCWTACSKPAIAECAPKDIACNGGIRMYAVPILVHGNVVGAINFGYGDPPKDPEKLRQLAEAYHLDCDDLVGAANAYESRPPFIIELAKKRLHATARLIGAMIEIEQAEEALRKSEETLRATLHSIGDAVISTDMEGLVVAMNPVAEALTGWSDKEAAGQPIETVFRIINEQNRQPVESPVSNVLKTGHVVGLANHTLLLAKDGREVPIADSGSPIRNDAGEITGVVLVFRDQTEERNTLQALASNYALLQIAGETALFGGWTVDLENNICTWSDAVADIHDVPRGYAPPVHDAMRFYAPEWREKIKQVFSACANEGIPYDEDMEIVTRNGKRVWVRAIGRAVRNQEGNIIKVQGSFQDITERKKAEEKLKEKTQLLQVITDNMFDLVALTDLEGNYIFLGASHHILGYDIDFLIGRNVMEFVHPEDVDELSISFRDFLSGSDDSRKEEYRYRCADGRYVWFETVGKFIRDDSGDPKEIIFSTRDITEHKRIERELKESEERFRALHNASFGGIVIHDKGLILECNQGLSEITGYGYDELIGMDGLSLISDGTRDKVVRNINAGYEKPYEAEGVRKDGGTYPLRLEARGIRYKGKDVRVVEFRDISENKRAEKEKENLEAQLHQAQRMESVGRLAGGVAHDYNNMLSVISGYTEMALERLQPGDPLHSDLTEVYKAAARSTDITRQLLAFARKQTITPKVIDLNAIVESMLQMLRRLIGEDIDLAWLPGKRLWAVKIDPSQIDQILANLCVNARDAIAGVGKVTIETGNITIDNAYCEVHSGFLPGEYLLLAVSDNGCGMDDAIKENIFDPFFTTKGVAEGTGLGLATVYGIVKQNDGFINVYSEPGEGTTIRIYLPRHVGDAPRSTAATKPQTPGGKGETVLLVEDEPSILQMAEIMLQRLGYHVVAAGTPGQALALAEQKAGRIDLLITDVVMPAMSGRMLADQIRSLCPEIETLFMSGYTANVIAHNGVLDEGVNFIQKPFSLHDLGIKVRMVLDEK</sequence>
<feature type="region of interest" description="Disordered" evidence="11">
    <location>
        <begin position="161"/>
        <end position="182"/>
    </location>
</feature>
<dbReference type="GO" id="GO:0005524">
    <property type="term" value="F:ATP binding"/>
    <property type="evidence" value="ECO:0007669"/>
    <property type="project" value="UniProtKB-KW"/>
</dbReference>
<feature type="compositionally biased region" description="Polar residues" evidence="11">
    <location>
        <begin position="170"/>
        <end position="182"/>
    </location>
</feature>
<dbReference type="SUPFAM" id="SSF55874">
    <property type="entry name" value="ATPase domain of HSP90 chaperone/DNA topoisomerase II/histidine kinase"/>
    <property type="match status" value="1"/>
</dbReference>
<dbReference type="Proteomes" id="UP001165427">
    <property type="component" value="Unassembled WGS sequence"/>
</dbReference>
<accession>A0AA41R3X6</accession>
<dbReference type="SMART" id="SM00448">
    <property type="entry name" value="REC"/>
    <property type="match status" value="1"/>
</dbReference>
<dbReference type="Pfam" id="PF13426">
    <property type="entry name" value="PAS_9"/>
    <property type="match status" value="1"/>
</dbReference>
<dbReference type="InterPro" id="IPR003594">
    <property type="entry name" value="HATPase_dom"/>
</dbReference>
<keyword evidence="6" id="KW-0418">Kinase</keyword>
<feature type="domain" description="PAS" evidence="14">
    <location>
        <begin position="795"/>
        <end position="865"/>
    </location>
</feature>
<dbReference type="EC" id="2.7.13.3" evidence="2"/>
<evidence type="ECO:0000313" key="16">
    <source>
        <dbReference type="EMBL" id="MCJ8501547.1"/>
    </source>
</evidence>
<evidence type="ECO:0000256" key="4">
    <source>
        <dbReference type="ARBA" id="ARBA00022679"/>
    </source>
</evidence>
<evidence type="ECO:0000259" key="15">
    <source>
        <dbReference type="PROSITE" id="PS50113"/>
    </source>
</evidence>
<organism evidence="16 17">
    <name type="scientific">Desulfatitalea alkaliphila</name>
    <dbReference type="NCBI Taxonomy" id="2929485"/>
    <lineage>
        <taxon>Bacteria</taxon>
        <taxon>Pseudomonadati</taxon>
        <taxon>Thermodesulfobacteriota</taxon>
        <taxon>Desulfobacteria</taxon>
        <taxon>Desulfobacterales</taxon>
        <taxon>Desulfosarcinaceae</taxon>
        <taxon>Desulfatitalea</taxon>
    </lineage>
</organism>
<dbReference type="Gene3D" id="3.30.450.20">
    <property type="entry name" value="PAS domain"/>
    <property type="match status" value="4"/>
</dbReference>
<dbReference type="InterPro" id="IPR013767">
    <property type="entry name" value="PAS_fold"/>
</dbReference>
<dbReference type="SUPFAM" id="SSF55785">
    <property type="entry name" value="PYP-like sensor domain (PAS domain)"/>
    <property type="match status" value="4"/>
</dbReference>
<feature type="domain" description="Histidine kinase" evidence="12">
    <location>
        <begin position="934"/>
        <end position="1157"/>
    </location>
</feature>
<dbReference type="SMART" id="SM00387">
    <property type="entry name" value="HATPase_c"/>
    <property type="match status" value="1"/>
</dbReference>
<dbReference type="InterPro" id="IPR018771">
    <property type="entry name" value="PocR_dom"/>
</dbReference>
<comment type="caution">
    <text evidence="16">The sequence shown here is derived from an EMBL/GenBank/DDBJ whole genome shotgun (WGS) entry which is preliminary data.</text>
</comment>
<reference evidence="16" key="1">
    <citation type="submission" date="2022-04" db="EMBL/GenBank/DDBJ databases">
        <title>Desulfatitalea alkaliphila sp. nov., a novel anaerobic sulfate-reducing bacterium isolated from terrestrial mud volcano, Taman Peninsula, Russia.</title>
        <authorList>
            <person name="Khomyakova M.A."/>
            <person name="Merkel A.Y."/>
            <person name="Slobodkin A.I."/>
        </authorList>
    </citation>
    <scope>NUCLEOTIDE SEQUENCE</scope>
    <source>
        <strain evidence="16">M08but</strain>
    </source>
</reference>
<dbReference type="EMBL" id="JALJRB010000014">
    <property type="protein sequence ID" value="MCJ8501547.1"/>
    <property type="molecule type" value="Genomic_DNA"/>
</dbReference>
<dbReference type="Gene3D" id="3.30.565.10">
    <property type="entry name" value="Histidine kinase-like ATPase, C-terminal domain"/>
    <property type="match status" value="1"/>
</dbReference>
<dbReference type="PROSITE" id="PS50110">
    <property type="entry name" value="RESPONSE_REGULATORY"/>
    <property type="match status" value="1"/>
</dbReference>
<dbReference type="InterPro" id="IPR036097">
    <property type="entry name" value="HisK_dim/P_sf"/>
</dbReference>
<dbReference type="Pfam" id="PF08447">
    <property type="entry name" value="PAS_3"/>
    <property type="match status" value="2"/>
</dbReference>
<dbReference type="InterPro" id="IPR000700">
    <property type="entry name" value="PAS-assoc_C"/>
</dbReference>
<dbReference type="InterPro" id="IPR001610">
    <property type="entry name" value="PAC"/>
</dbReference>
<dbReference type="InterPro" id="IPR011006">
    <property type="entry name" value="CheY-like_superfamily"/>
</dbReference>